<evidence type="ECO:0000313" key="4">
    <source>
        <dbReference type="EMBL" id="RKO90633.1"/>
    </source>
</evidence>
<evidence type="ECO:0000256" key="2">
    <source>
        <dbReference type="ARBA" id="ARBA00022801"/>
    </source>
</evidence>
<dbReference type="InterPro" id="IPR011330">
    <property type="entry name" value="Glyco_hydro/deAcase_b/a-brl"/>
</dbReference>
<dbReference type="Proteomes" id="UP000269721">
    <property type="component" value="Unassembled WGS sequence"/>
</dbReference>
<gene>
    <name evidence="4" type="ORF">BDK51DRAFT_14936</name>
</gene>
<organism evidence="4 5">
    <name type="scientific">Blyttiomyces helicus</name>
    <dbReference type="NCBI Taxonomy" id="388810"/>
    <lineage>
        <taxon>Eukaryota</taxon>
        <taxon>Fungi</taxon>
        <taxon>Fungi incertae sedis</taxon>
        <taxon>Chytridiomycota</taxon>
        <taxon>Chytridiomycota incertae sedis</taxon>
        <taxon>Chytridiomycetes</taxon>
        <taxon>Chytridiomycetes incertae sedis</taxon>
        <taxon>Blyttiomyces</taxon>
    </lineage>
</organism>
<dbReference type="InterPro" id="IPR002509">
    <property type="entry name" value="NODB_dom"/>
</dbReference>
<dbReference type="EMBL" id="KZ995456">
    <property type="protein sequence ID" value="RKO90633.1"/>
    <property type="molecule type" value="Genomic_DNA"/>
</dbReference>
<proteinExistence type="predicted"/>
<name>A0A4P9WFS8_9FUNG</name>
<protein>
    <recommendedName>
        <fullName evidence="3">NodB homology domain-containing protein</fullName>
    </recommendedName>
</protein>
<dbReference type="SUPFAM" id="SSF88713">
    <property type="entry name" value="Glycoside hydrolase/deacetylase"/>
    <property type="match status" value="1"/>
</dbReference>
<feature type="domain" description="NodB homology" evidence="3">
    <location>
        <begin position="8"/>
        <end position="122"/>
    </location>
</feature>
<keyword evidence="2" id="KW-0378">Hydrolase</keyword>
<evidence type="ECO:0000259" key="3">
    <source>
        <dbReference type="PROSITE" id="PS51677"/>
    </source>
</evidence>
<dbReference type="AlphaFoldDB" id="A0A4P9WFS8"/>
<accession>A0A4P9WFS8</accession>
<dbReference type="PROSITE" id="PS51677">
    <property type="entry name" value="NODB"/>
    <property type="match status" value="1"/>
</dbReference>
<sequence length="122" mass="13490">IITCPGQNQWGLTYDDGPTVNEAAPGTDDTAGLRSHLDSAGLKATFFIVGVNAVRNPTEIAASYGSGHHICAHTYTHHPLTSLTNEQIVAEFMYTESLIFQQIKKRPLYFRPPYGDIDNRVR</sequence>
<dbReference type="GO" id="GO:0016020">
    <property type="term" value="C:membrane"/>
    <property type="evidence" value="ECO:0007669"/>
    <property type="project" value="TreeGrafter"/>
</dbReference>
<dbReference type="GO" id="GO:0004099">
    <property type="term" value="F:chitin deacetylase activity"/>
    <property type="evidence" value="ECO:0007669"/>
    <property type="project" value="UniProtKB-ARBA"/>
</dbReference>
<dbReference type="Gene3D" id="3.20.20.370">
    <property type="entry name" value="Glycoside hydrolase/deacetylase"/>
    <property type="match status" value="1"/>
</dbReference>
<dbReference type="GO" id="GO:0046872">
    <property type="term" value="F:metal ion binding"/>
    <property type="evidence" value="ECO:0007669"/>
    <property type="project" value="UniProtKB-KW"/>
</dbReference>
<dbReference type="OrthoDB" id="2145317at2759"/>
<evidence type="ECO:0000256" key="1">
    <source>
        <dbReference type="ARBA" id="ARBA00022723"/>
    </source>
</evidence>
<dbReference type="GO" id="GO:0009272">
    <property type="term" value="P:fungal-type cell wall biogenesis"/>
    <property type="evidence" value="ECO:0007669"/>
    <property type="project" value="UniProtKB-ARBA"/>
</dbReference>
<dbReference type="PANTHER" id="PTHR10587">
    <property type="entry name" value="GLYCOSYL TRANSFERASE-RELATED"/>
    <property type="match status" value="1"/>
</dbReference>
<keyword evidence="5" id="KW-1185">Reference proteome</keyword>
<evidence type="ECO:0000313" key="5">
    <source>
        <dbReference type="Proteomes" id="UP000269721"/>
    </source>
</evidence>
<feature type="non-terminal residue" evidence="4">
    <location>
        <position position="1"/>
    </location>
</feature>
<dbReference type="PANTHER" id="PTHR10587:SF133">
    <property type="entry name" value="CHITIN DEACETYLASE 1-RELATED"/>
    <property type="match status" value="1"/>
</dbReference>
<reference evidence="5" key="1">
    <citation type="journal article" date="2018" name="Nat. Microbiol.">
        <title>Leveraging single-cell genomics to expand the fungal tree of life.</title>
        <authorList>
            <person name="Ahrendt S.R."/>
            <person name="Quandt C.A."/>
            <person name="Ciobanu D."/>
            <person name="Clum A."/>
            <person name="Salamov A."/>
            <person name="Andreopoulos B."/>
            <person name="Cheng J.F."/>
            <person name="Woyke T."/>
            <person name="Pelin A."/>
            <person name="Henrissat B."/>
            <person name="Reynolds N.K."/>
            <person name="Benny G.L."/>
            <person name="Smith M.E."/>
            <person name="James T.Y."/>
            <person name="Grigoriev I.V."/>
        </authorList>
    </citation>
    <scope>NUCLEOTIDE SEQUENCE [LARGE SCALE GENOMIC DNA]</scope>
</reference>
<dbReference type="GO" id="GO:0005975">
    <property type="term" value="P:carbohydrate metabolic process"/>
    <property type="evidence" value="ECO:0007669"/>
    <property type="project" value="InterPro"/>
</dbReference>
<keyword evidence="1" id="KW-0479">Metal-binding</keyword>
<feature type="non-terminal residue" evidence="4">
    <location>
        <position position="122"/>
    </location>
</feature>
<dbReference type="Pfam" id="PF01522">
    <property type="entry name" value="Polysacc_deac_1"/>
    <property type="match status" value="1"/>
</dbReference>
<dbReference type="InterPro" id="IPR050248">
    <property type="entry name" value="Polysacc_deacetylase_ArnD"/>
</dbReference>